<name>A0A7Y2M005_9MICO</name>
<organism evidence="3 4">
    <name type="scientific">Microbacterium ulmi</name>
    <dbReference type="NCBI Taxonomy" id="179095"/>
    <lineage>
        <taxon>Bacteria</taxon>
        <taxon>Bacillati</taxon>
        <taxon>Actinomycetota</taxon>
        <taxon>Actinomycetes</taxon>
        <taxon>Micrococcales</taxon>
        <taxon>Microbacteriaceae</taxon>
        <taxon>Microbacterium</taxon>
    </lineage>
</organism>
<gene>
    <name evidence="3" type="ORF">HLA99_08455</name>
</gene>
<dbReference type="SUPFAM" id="SSF53850">
    <property type="entry name" value="Periplasmic binding protein-like II"/>
    <property type="match status" value="1"/>
</dbReference>
<dbReference type="RefSeq" id="WP_167038187.1">
    <property type="nucleotide sequence ID" value="NZ_BAAANA010000001.1"/>
</dbReference>
<proteinExistence type="predicted"/>
<sequence>MKRIHRAALAGLVLSALFATAACSGAPTAGPSDSAEPDEVTPGTVNVYTSELLTYSEAIDAAFMSATPHQVITAPRVVAAELIQRIEAEQAAGGVQADVLQIADKSIWTAHPDWFLDLEDLGLENYDAYPDDSKWQGKCVATVIQAGGFVYNTSLVDEAHAPKTWEDLLDPYFKDKLALTDPRTSAPYMSWALRMMDEYGADYLKGIAAQNPVLFDSASPAAQDVAAGAHLVNVQGFASNSSELIEQGAPLKWVPGSDPSTGQVTCTGIFAGTKNLDAAKAYLDFLMTADAQSVGCTGIAAGSPLGNIPNCIELPEGWEASPIDPETGQFVGVDDQALVSEALAALGLE</sequence>
<reference evidence="3 4" key="1">
    <citation type="submission" date="2020-05" db="EMBL/GenBank/DDBJ databases">
        <title>MicrobeNet Type strains.</title>
        <authorList>
            <person name="Nicholson A.C."/>
        </authorList>
    </citation>
    <scope>NUCLEOTIDE SEQUENCE [LARGE SCALE GENOMIC DNA]</scope>
    <source>
        <strain evidence="3 4">JCM 14282</strain>
    </source>
</reference>
<dbReference type="Gene3D" id="3.40.190.10">
    <property type="entry name" value="Periplasmic binding protein-like II"/>
    <property type="match status" value="2"/>
</dbReference>
<evidence type="ECO:0000313" key="3">
    <source>
        <dbReference type="EMBL" id="NNH03877.1"/>
    </source>
</evidence>
<evidence type="ECO:0000256" key="1">
    <source>
        <dbReference type="ARBA" id="ARBA00022729"/>
    </source>
</evidence>
<feature type="signal peptide" evidence="2">
    <location>
        <begin position="1"/>
        <end position="21"/>
    </location>
</feature>
<dbReference type="Pfam" id="PF01547">
    <property type="entry name" value="SBP_bac_1"/>
    <property type="match status" value="1"/>
</dbReference>
<comment type="caution">
    <text evidence="3">The sequence shown here is derived from an EMBL/GenBank/DDBJ whole genome shotgun (WGS) entry which is preliminary data.</text>
</comment>
<dbReference type="EMBL" id="JABEMB010000009">
    <property type="protein sequence ID" value="NNH03877.1"/>
    <property type="molecule type" value="Genomic_DNA"/>
</dbReference>
<dbReference type="AlphaFoldDB" id="A0A7Y2M005"/>
<keyword evidence="1 2" id="KW-0732">Signal</keyword>
<keyword evidence="4" id="KW-1185">Reference proteome</keyword>
<dbReference type="Proteomes" id="UP000543598">
    <property type="component" value="Unassembled WGS sequence"/>
</dbReference>
<feature type="chain" id="PRO_5039104828" evidence="2">
    <location>
        <begin position="22"/>
        <end position="349"/>
    </location>
</feature>
<accession>A0A7Y2M005</accession>
<dbReference type="PROSITE" id="PS51257">
    <property type="entry name" value="PROKAR_LIPOPROTEIN"/>
    <property type="match status" value="1"/>
</dbReference>
<evidence type="ECO:0000256" key="2">
    <source>
        <dbReference type="SAM" id="SignalP"/>
    </source>
</evidence>
<evidence type="ECO:0000313" key="4">
    <source>
        <dbReference type="Proteomes" id="UP000543598"/>
    </source>
</evidence>
<dbReference type="PANTHER" id="PTHR30006">
    <property type="entry name" value="THIAMINE-BINDING PERIPLASMIC PROTEIN-RELATED"/>
    <property type="match status" value="1"/>
</dbReference>
<protein>
    <submittedName>
        <fullName evidence="3">Extracellular solute-binding protein</fullName>
    </submittedName>
</protein>
<dbReference type="InterPro" id="IPR006059">
    <property type="entry name" value="SBP"/>
</dbReference>